<dbReference type="Pfam" id="PF02171">
    <property type="entry name" value="Piwi"/>
    <property type="match status" value="1"/>
</dbReference>
<dbReference type="AlphaFoldDB" id="A0A1I7TPB3"/>
<dbReference type="STRING" id="1561998.A0A1I7TPB3"/>
<dbReference type="eggNOG" id="KOG1041">
    <property type="taxonomic scope" value="Eukaryota"/>
</dbReference>
<sequence>MLRRRIFEGRRQGIQFDVPRDRWMIVNTSPDDAFTTRNIMKKSIEKKTTIVIGIVLEKRPEIHDVLEYYEEKLGMQTVQITVDTARKFFGGGGRQTIENVLRKVNPKCGGTNFYVEIQSALQNGTFDGEPTVVEVPYLLKHSTQLGGFSYIDCRAHKLTRLEEKFGICIEAYLKATIVVSFFEIK</sequence>
<dbReference type="InterPro" id="IPR003165">
    <property type="entry name" value="Piwi"/>
</dbReference>
<dbReference type="Gene3D" id="3.40.50.2300">
    <property type="match status" value="1"/>
</dbReference>
<proteinExistence type="predicted"/>
<evidence type="ECO:0000313" key="2">
    <source>
        <dbReference type="Proteomes" id="UP000095282"/>
    </source>
</evidence>
<feature type="domain" description="Piwi" evidence="1">
    <location>
        <begin position="50"/>
        <end position="175"/>
    </location>
</feature>
<dbReference type="InterPro" id="IPR012337">
    <property type="entry name" value="RNaseH-like_sf"/>
</dbReference>
<dbReference type="Proteomes" id="UP000095282">
    <property type="component" value="Unplaced"/>
</dbReference>
<evidence type="ECO:0000259" key="1">
    <source>
        <dbReference type="Pfam" id="PF02171"/>
    </source>
</evidence>
<protein>
    <submittedName>
        <fullName evidence="3">Piwi domain-containing protein</fullName>
    </submittedName>
</protein>
<evidence type="ECO:0000313" key="3">
    <source>
        <dbReference type="WBParaSite" id="Csp11.Scaffold629.g10430.t1"/>
    </source>
</evidence>
<accession>A0A1I7TPB3</accession>
<organism evidence="2 3">
    <name type="scientific">Caenorhabditis tropicalis</name>
    <dbReference type="NCBI Taxonomy" id="1561998"/>
    <lineage>
        <taxon>Eukaryota</taxon>
        <taxon>Metazoa</taxon>
        <taxon>Ecdysozoa</taxon>
        <taxon>Nematoda</taxon>
        <taxon>Chromadorea</taxon>
        <taxon>Rhabditida</taxon>
        <taxon>Rhabditina</taxon>
        <taxon>Rhabditomorpha</taxon>
        <taxon>Rhabditoidea</taxon>
        <taxon>Rhabditidae</taxon>
        <taxon>Peloderinae</taxon>
        <taxon>Caenorhabditis</taxon>
    </lineage>
</organism>
<dbReference type="GO" id="GO:0003676">
    <property type="term" value="F:nucleic acid binding"/>
    <property type="evidence" value="ECO:0007669"/>
    <property type="project" value="InterPro"/>
</dbReference>
<keyword evidence="2" id="KW-1185">Reference proteome</keyword>
<name>A0A1I7TPB3_9PELO</name>
<dbReference type="WBParaSite" id="Csp11.Scaffold629.g10430.t1">
    <property type="protein sequence ID" value="Csp11.Scaffold629.g10430.t1"/>
    <property type="gene ID" value="Csp11.Scaffold629.g10430"/>
</dbReference>
<dbReference type="SUPFAM" id="SSF53098">
    <property type="entry name" value="Ribonuclease H-like"/>
    <property type="match status" value="1"/>
</dbReference>
<reference evidence="3" key="1">
    <citation type="submission" date="2016-11" db="UniProtKB">
        <authorList>
            <consortium name="WormBaseParasite"/>
        </authorList>
    </citation>
    <scope>IDENTIFICATION</scope>
</reference>